<keyword evidence="1" id="KW-0732">Signal</keyword>
<sequence length="408" mass="46308">MKFIVCKCAFLFLMNLLALSVFAQQSTPKKSIITLKNGTEIQGQLVSEFDLEDYTVIEFISESGDKSIFKPEDISSFKLANGREFRSESIPGLENQVFVQVLVSGSLELLKWERNYFVNRGDEMRELKVISTTKEVEGKTMTGSSNQYIGILKIAMNDECGAGLAKKIESTKLTDSSLIDLFDTYYDCSGKQYQINVSQVPFSKLSWRVQGGVGFLSIPEYQTNKDVNYALDKTIVPYFELGVRLREFRTAPRLQVDLGVGYMQESNTIHLDSELISFDLTGSQEYNSYSILVPLQVSYVLFKKDKNEIYAGTGLTFWFTNFERGYGELLVDNGEQNNSLERSDFVDRKEKGISPNLKIGYRKKVSAKTSLFMEVKGDYLIKNMFFYPLTYQAIHNYATGSLTVGLEF</sequence>
<comment type="caution">
    <text evidence="2">The sequence shown here is derived from an EMBL/GenBank/DDBJ whole genome shotgun (WGS) entry which is preliminary data.</text>
</comment>
<reference evidence="2 3" key="1">
    <citation type="submission" date="2020-08" db="EMBL/GenBank/DDBJ databases">
        <title>Genomic Encyclopedia of Type Strains, Phase IV (KMG-IV): sequencing the most valuable type-strain genomes for metagenomic binning, comparative biology and taxonomic classification.</title>
        <authorList>
            <person name="Goeker M."/>
        </authorList>
    </citation>
    <scope>NUCLEOTIDE SEQUENCE [LARGE SCALE GENOMIC DNA]</scope>
    <source>
        <strain evidence="2 3">DSM 102044</strain>
    </source>
</reference>
<gene>
    <name evidence="2" type="ORF">FHS59_000269</name>
</gene>
<organism evidence="2 3">
    <name type="scientific">Algoriphagus iocasae</name>
    <dbReference type="NCBI Taxonomy" id="1836499"/>
    <lineage>
        <taxon>Bacteria</taxon>
        <taxon>Pseudomonadati</taxon>
        <taxon>Bacteroidota</taxon>
        <taxon>Cytophagia</taxon>
        <taxon>Cytophagales</taxon>
        <taxon>Cyclobacteriaceae</taxon>
        <taxon>Algoriphagus</taxon>
    </lineage>
</organism>
<dbReference type="EMBL" id="JACIJO010000001">
    <property type="protein sequence ID" value="MBB6324654.1"/>
    <property type="molecule type" value="Genomic_DNA"/>
</dbReference>
<dbReference type="RefSeq" id="WP_184492626.1">
    <property type="nucleotide sequence ID" value="NZ_JACIJO010000001.1"/>
</dbReference>
<evidence type="ECO:0000313" key="3">
    <source>
        <dbReference type="Proteomes" id="UP000588604"/>
    </source>
</evidence>
<feature type="chain" id="PRO_5032584976" description="Outer membrane protein beta-barrel domain-containing protein" evidence="1">
    <location>
        <begin position="24"/>
        <end position="408"/>
    </location>
</feature>
<dbReference type="Proteomes" id="UP000588604">
    <property type="component" value="Unassembled WGS sequence"/>
</dbReference>
<protein>
    <recommendedName>
        <fullName evidence="4">Outer membrane protein beta-barrel domain-containing protein</fullName>
    </recommendedName>
</protein>
<proteinExistence type="predicted"/>
<feature type="signal peptide" evidence="1">
    <location>
        <begin position="1"/>
        <end position="23"/>
    </location>
</feature>
<dbReference type="AlphaFoldDB" id="A0A841MIF4"/>
<accession>A0A841MIF4</accession>
<keyword evidence="3" id="KW-1185">Reference proteome</keyword>
<name>A0A841MIF4_9BACT</name>
<evidence type="ECO:0000256" key="1">
    <source>
        <dbReference type="SAM" id="SignalP"/>
    </source>
</evidence>
<evidence type="ECO:0008006" key="4">
    <source>
        <dbReference type="Google" id="ProtNLM"/>
    </source>
</evidence>
<evidence type="ECO:0000313" key="2">
    <source>
        <dbReference type="EMBL" id="MBB6324654.1"/>
    </source>
</evidence>